<dbReference type="GO" id="GO:0006913">
    <property type="term" value="P:nucleocytoplasmic transport"/>
    <property type="evidence" value="ECO:0007669"/>
    <property type="project" value="TreeGrafter"/>
</dbReference>
<sequence length="368" mass="40994">MLSFASLPEGMGQIDELIRGISCNRSIQRLCIDADLGHAFDRMDIFFRDNSKLTELDFGGFNISHESARSLALALGRSQHKYEHISLEMSNLSDESITEIADALVTQSQLNYLAFSNNSLGRNGCAALGNTLMGWHAPSLTYLCLNSNTIDDQGLHSMVSGLKNCHNLTWLDLGGNQISAAGMKSLSELFHSDNCSLKDLFLSGMHIGDDGIVALAGALKGNTSLTHVRFNSEEAGITEVGWKALSKLLCDTSTVNNTYLSNHILQTVGYEGRGHDSFGVAQYLAMNKHLQEDAAIYKMFQSHRDFDMKPFFQRGLKFLPLAVKWFERAGKCRFRSDERYLHMLESRKLSAAYQFVREFQVLVLRGQA</sequence>
<dbReference type="Proteomes" id="UP001224775">
    <property type="component" value="Unassembled WGS sequence"/>
</dbReference>
<dbReference type="GO" id="GO:0005829">
    <property type="term" value="C:cytosol"/>
    <property type="evidence" value="ECO:0007669"/>
    <property type="project" value="TreeGrafter"/>
</dbReference>
<dbReference type="SMART" id="SM00368">
    <property type="entry name" value="LRR_RI"/>
    <property type="match status" value="5"/>
</dbReference>
<dbReference type="AlphaFoldDB" id="A0AAD8XUP1"/>
<evidence type="ECO:0000313" key="4">
    <source>
        <dbReference type="EMBL" id="KAK1733988.1"/>
    </source>
</evidence>
<keyword evidence="3" id="KW-0677">Repeat</keyword>
<dbReference type="GO" id="GO:0031267">
    <property type="term" value="F:small GTPase binding"/>
    <property type="evidence" value="ECO:0007669"/>
    <property type="project" value="TreeGrafter"/>
</dbReference>
<evidence type="ECO:0000256" key="1">
    <source>
        <dbReference type="ARBA" id="ARBA00022468"/>
    </source>
</evidence>
<dbReference type="EMBL" id="JATAAI010000042">
    <property type="protein sequence ID" value="KAK1733988.1"/>
    <property type="molecule type" value="Genomic_DNA"/>
</dbReference>
<keyword evidence="5" id="KW-1185">Reference proteome</keyword>
<dbReference type="PANTHER" id="PTHR24113">
    <property type="entry name" value="RAN GTPASE-ACTIVATING PROTEIN 1"/>
    <property type="match status" value="1"/>
</dbReference>
<evidence type="ECO:0000256" key="2">
    <source>
        <dbReference type="ARBA" id="ARBA00022614"/>
    </source>
</evidence>
<dbReference type="InterPro" id="IPR027038">
    <property type="entry name" value="RanGap"/>
</dbReference>
<proteinExistence type="predicted"/>
<reference evidence="4" key="1">
    <citation type="submission" date="2023-06" db="EMBL/GenBank/DDBJ databases">
        <title>Survivors Of The Sea: Transcriptome response of Skeletonema marinoi to long-term dormancy.</title>
        <authorList>
            <person name="Pinder M.I.M."/>
            <person name="Kourtchenko O."/>
            <person name="Robertson E.K."/>
            <person name="Larsson T."/>
            <person name="Maumus F."/>
            <person name="Osuna-Cruz C.M."/>
            <person name="Vancaester E."/>
            <person name="Stenow R."/>
            <person name="Vandepoele K."/>
            <person name="Ploug H."/>
            <person name="Bruchert V."/>
            <person name="Godhe A."/>
            <person name="Topel M."/>
        </authorList>
    </citation>
    <scope>NUCLEOTIDE SEQUENCE</scope>
    <source>
        <strain evidence="4">R05AC</strain>
    </source>
</reference>
<dbReference type="InterPro" id="IPR032675">
    <property type="entry name" value="LRR_dom_sf"/>
</dbReference>
<dbReference type="GO" id="GO:0005096">
    <property type="term" value="F:GTPase activator activity"/>
    <property type="evidence" value="ECO:0007669"/>
    <property type="project" value="UniProtKB-KW"/>
</dbReference>
<dbReference type="Pfam" id="PF13516">
    <property type="entry name" value="LRR_6"/>
    <property type="match status" value="3"/>
</dbReference>
<dbReference type="Gene3D" id="3.80.10.10">
    <property type="entry name" value="Ribonuclease Inhibitor"/>
    <property type="match status" value="1"/>
</dbReference>
<comment type="caution">
    <text evidence="4">The sequence shown here is derived from an EMBL/GenBank/DDBJ whole genome shotgun (WGS) entry which is preliminary data.</text>
</comment>
<dbReference type="SUPFAM" id="SSF52047">
    <property type="entry name" value="RNI-like"/>
    <property type="match status" value="1"/>
</dbReference>
<dbReference type="GO" id="GO:0048471">
    <property type="term" value="C:perinuclear region of cytoplasm"/>
    <property type="evidence" value="ECO:0007669"/>
    <property type="project" value="TreeGrafter"/>
</dbReference>
<evidence type="ECO:0000256" key="3">
    <source>
        <dbReference type="ARBA" id="ARBA00022737"/>
    </source>
</evidence>
<dbReference type="PANTHER" id="PTHR24113:SF12">
    <property type="entry name" value="RAN GTPASE-ACTIVATING PROTEIN 1"/>
    <property type="match status" value="1"/>
</dbReference>
<name>A0AAD8XUP1_9STRA</name>
<gene>
    <name evidence="4" type="ORF">QTG54_015246</name>
</gene>
<keyword evidence="2" id="KW-0433">Leucine-rich repeat</keyword>
<dbReference type="InterPro" id="IPR001611">
    <property type="entry name" value="Leu-rich_rpt"/>
</dbReference>
<evidence type="ECO:0000313" key="5">
    <source>
        <dbReference type="Proteomes" id="UP001224775"/>
    </source>
</evidence>
<keyword evidence="1" id="KW-0343">GTPase activation</keyword>
<dbReference type="GO" id="GO:0005634">
    <property type="term" value="C:nucleus"/>
    <property type="evidence" value="ECO:0007669"/>
    <property type="project" value="TreeGrafter"/>
</dbReference>
<organism evidence="4 5">
    <name type="scientific">Skeletonema marinoi</name>
    <dbReference type="NCBI Taxonomy" id="267567"/>
    <lineage>
        <taxon>Eukaryota</taxon>
        <taxon>Sar</taxon>
        <taxon>Stramenopiles</taxon>
        <taxon>Ochrophyta</taxon>
        <taxon>Bacillariophyta</taxon>
        <taxon>Coscinodiscophyceae</taxon>
        <taxon>Thalassiosirophycidae</taxon>
        <taxon>Thalassiosirales</taxon>
        <taxon>Skeletonemataceae</taxon>
        <taxon>Skeletonema</taxon>
        <taxon>Skeletonema marinoi-dohrnii complex</taxon>
    </lineage>
</organism>
<protein>
    <submittedName>
        <fullName evidence="4">Leucine-rich repeat protein</fullName>
    </submittedName>
</protein>
<accession>A0AAD8XUP1</accession>